<accession>A0A8B5NL33</accession>
<sequence length="268" mass="30645">MSRIIIATIKRNYIVSKRVFPWSFIIARVLMGIYVSVFAFFTFKYMFDGKTESHFLKYSNGIDYISFVVLGAGLYTYSISVIMNVGRSLMLENIEGTLESILVSPCSRLGYFLGVFFEQIGRSSLEFLIVIFFSLYLGANIEIENTIPLLIVIIITTISLFSIGIFIATLMLFLRDTYITQNTLFIVMGLVSGVSFPREYLPNILYYLSYLSPLSYALSLFRGVMTGQNILNYTKEILDIFVLSLAYCLFGLLWLKCLEKKILENTFN</sequence>
<evidence type="ECO:0000256" key="4">
    <source>
        <dbReference type="ARBA" id="ARBA00023136"/>
    </source>
</evidence>
<keyword evidence="2 5" id="KW-0812">Transmembrane</keyword>
<dbReference type="InterPro" id="IPR013525">
    <property type="entry name" value="ABC2_TM"/>
</dbReference>
<dbReference type="RefSeq" id="WP_080529865.1">
    <property type="nucleotide sequence ID" value="NZ_CP020367.1"/>
</dbReference>
<protein>
    <recommendedName>
        <fullName evidence="5">Transport permease protein</fullName>
    </recommendedName>
</protein>
<evidence type="ECO:0000313" key="6">
    <source>
        <dbReference type="EMBL" id="MBO3793459.1"/>
    </source>
</evidence>
<keyword evidence="4 5" id="KW-0472">Membrane</keyword>
<dbReference type="AlphaFoldDB" id="A0A8B5NL33"/>
<evidence type="ECO:0000256" key="1">
    <source>
        <dbReference type="ARBA" id="ARBA00004141"/>
    </source>
</evidence>
<dbReference type="Proteomes" id="UP000665181">
    <property type="component" value="Unassembled WGS sequence"/>
</dbReference>
<reference evidence="6" key="1">
    <citation type="submission" date="2021-03" db="EMBL/GenBank/DDBJ databases">
        <title>Isolation of Bacillus subtilis from fermented food sample.</title>
        <authorList>
            <person name="Lakshmanan V."/>
            <person name="Athira K."/>
            <person name="Rajagopal K."/>
        </authorList>
    </citation>
    <scope>NUCLEOTIDE SEQUENCE</scope>
    <source>
        <strain evidence="6">S1</strain>
    </source>
</reference>
<feature type="transmembrane region" description="Helical" evidence="5">
    <location>
        <begin position="149"/>
        <end position="173"/>
    </location>
</feature>
<feature type="transmembrane region" description="Helical" evidence="5">
    <location>
        <begin position="64"/>
        <end position="83"/>
    </location>
</feature>
<evidence type="ECO:0000256" key="3">
    <source>
        <dbReference type="ARBA" id="ARBA00022989"/>
    </source>
</evidence>
<dbReference type="Pfam" id="PF01061">
    <property type="entry name" value="ABC2_membrane"/>
    <property type="match status" value="1"/>
</dbReference>
<comment type="similarity">
    <text evidence="5">Belongs to the ABC-2 integral membrane protein family.</text>
</comment>
<feature type="transmembrane region" description="Helical" evidence="5">
    <location>
        <begin position="179"/>
        <end position="197"/>
    </location>
</feature>
<dbReference type="EMBL" id="JAGFPW010000002">
    <property type="protein sequence ID" value="MBO3793459.1"/>
    <property type="molecule type" value="Genomic_DNA"/>
</dbReference>
<dbReference type="PROSITE" id="PS51012">
    <property type="entry name" value="ABC_TM2"/>
    <property type="match status" value="1"/>
</dbReference>
<dbReference type="PIRSF" id="PIRSF006648">
    <property type="entry name" value="DrrB"/>
    <property type="match status" value="1"/>
</dbReference>
<comment type="subcellular location">
    <subcellularLocation>
        <location evidence="5">Cell membrane</location>
        <topology evidence="5">Multi-pass membrane protein</topology>
    </subcellularLocation>
    <subcellularLocation>
        <location evidence="1">Membrane</location>
        <topology evidence="1">Multi-pass membrane protein</topology>
    </subcellularLocation>
</comment>
<dbReference type="PRINTS" id="PR00164">
    <property type="entry name" value="ABC2TRNSPORT"/>
</dbReference>
<keyword evidence="5" id="KW-1003">Cell membrane</keyword>
<feature type="transmembrane region" description="Helical" evidence="5">
    <location>
        <begin position="237"/>
        <end position="255"/>
    </location>
</feature>
<evidence type="ECO:0000256" key="5">
    <source>
        <dbReference type="RuleBase" id="RU361157"/>
    </source>
</evidence>
<dbReference type="PANTHER" id="PTHR43229:SF2">
    <property type="entry name" value="NODULATION PROTEIN J"/>
    <property type="match status" value="1"/>
</dbReference>
<feature type="transmembrane region" description="Helical" evidence="5">
    <location>
        <begin position="20"/>
        <end position="43"/>
    </location>
</feature>
<evidence type="ECO:0000256" key="2">
    <source>
        <dbReference type="ARBA" id="ARBA00022692"/>
    </source>
</evidence>
<keyword evidence="3 5" id="KW-1133">Transmembrane helix</keyword>
<organism evidence="6 7">
    <name type="scientific">Bacillus subtilis</name>
    <dbReference type="NCBI Taxonomy" id="1423"/>
    <lineage>
        <taxon>Bacteria</taxon>
        <taxon>Bacillati</taxon>
        <taxon>Bacillota</taxon>
        <taxon>Bacilli</taxon>
        <taxon>Bacillales</taxon>
        <taxon>Bacillaceae</taxon>
        <taxon>Bacillus</taxon>
    </lineage>
</organism>
<name>A0A8B5NL33_BACIU</name>
<evidence type="ECO:0000313" key="7">
    <source>
        <dbReference type="Proteomes" id="UP000665181"/>
    </source>
</evidence>
<dbReference type="GO" id="GO:0140359">
    <property type="term" value="F:ABC-type transporter activity"/>
    <property type="evidence" value="ECO:0007669"/>
    <property type="project" value="InterPro"/>
</dbReference>
<keyword evidence="5" id="KW-0813">Transport</keyword>
<dbReference type="InterPro" id="IPR051784">
    <property type="entry name" value="Nod_factor_ABC_transporter"/>
</dbReference>
<gene>
    <name evidence="6" type="ORF">J5227_03795</name>
</gene>
<dbReference type="PANTHER" id="PTHR43229">
    <property type="entry name" value="NODULATION PROTEIN J"/>
    <property type="match status" value="1"/>
</dbReference>
<dbReference type="InterPro" id="IPR047817">
    <property type="entry name" value="ABC2_TM_bact-type"/>
</dbReference>
<dbReference type="InterPro" id="IPR000412">
    <property type="entry name" value="ABC_2_transport"/>
</dbReference>
<dbReference type="GO" id="GO:0043190">
    <property type="term" value="C:ATP-binding cassette (ABC) transporter complex"/>
    <property type="evidence" value="ECO:0007669"/>
    <property type="project" value="InterPro"/>
</dbReference>
<proteinExistence type="inferred from homology"/>
<comment type="caution">
    <text evidence="6">The sequence shown here is derived from an EMBL/GenBank/DDBJ whole genome shotgun (WGS) entry which is preliminary data.</text>
</comment>
<feature type="transmembrane region" description="Helical" evidence="5">
    <location>
        <begin position="204"/>
        <end position="225"/>
    </location>
</feature>